<protein>
    <submittedName>
        <fullName evidence="2">Uncharacterized protein</fullName>
    </submittedName>
</protein>
<reference evidence="2" key="1">
    <citation type="submission" date="2021-02" db="EMBL/GenBank/DDBJ databases">
        <title>First Annotated Genome of the Yellow-green Alga Tribonema minus.</title>
        <authorList>
            <person name="Mahan K.M."/>
        </authorList>
    </citation>
    <scope>NUCLEOTIDE SEQUENCE</scope>
    <source>
        <strain evidence="2">UTEX B ZZ1240</strain>
    </source>
</reference>
<evidence type="ECO:0000313" key="2">
    <source>
        <dbReference type="EMBL" id="KAG5180009.1"/>
    </source>
</evidence>
<dbReference type="EMBL" id="JAFCMP010000423">
    <property type="protein sequence ID" value="KAG5180009.1"/>
    <property type="molecule type" value="Genomic_DNA"/>
</dbReference>
<sequence>MQHLHLRDYFNGRLGAVPQGLVSLRVDSRAISGLNRILRCMPGSLRRVTIHDDDLSVGDGDTADDFEDSSEEEDQEADAPEQEAQAAMAPPLLEPVDGEWPEPLVQTASAAWPPGVTELTVWNFNSRPFLQGLRSLSIRLTAASIFYLEAYREEAMQPPVPVWFPDLALPSSLAALHVYIGDNILYDARYRLPVLPHTLRELHLELPRLAPGFHSLWGQLSSRQRLGRTFCLSRCPVSCACCIWRRTSGLLLVCVCCRSTCTQSPFSVATCTSCGSVLAASRAATLARMHSSAQGLQRSSCQHSLSEQISVRNLSWWCAGQLHAVLTQSEYTP</sequence>
<keyword evidence="3" id="KW-1185">Reference proteome</keyword>
<proteinExistence type="predicted"/>
<accession>A0A836CBV9</accession>
<name>A0A836CBV9_9STRA</name>
<gene>
    <name evidence="2" type="ORF">JKP88DRAFT_247095</name>
</gene>
<feature type="region of interest" description="Disordered" evidence="1">
    <location>
        <begin position="52"/>
        <end position="85"/>
    </location>
</feature>
<dbReference type="Proteomes" id="UP000664859">
    <property type="component" value="Unassembled WGS sequence"/>
</dbReference>
<comment type="caution">
    <text evidence="2">The sequence shown here is derived from an EMBL/GenBank/DDBJ whole genome shotgun (WGS) entry which is preliminary data.</text>
</comment>
<evidence type="ECO:0000313" key="3">
    <source>
        <dbReference type="Proteomes" id="UP000664859"/>
    </source>
</evidence>
<organism evidence="2 3">
    <name type="scientific">Tribonema minus</name>
    <dbReference type="NCBI Taxonomy" id="303371"/>
    <lineage>
        <taxon>Eukaryota</taxon>
        <taxon>Sar</taxon>
        <taxon>Stramenopiles</taxon>
        <taxon>Ochrophyta</taxon>
        <taxon>PX clade</taxon>
        <taxon>Xanthophyceae</taxon>
        <taxon>Tribonematales</taxon>
        <taxon>Tribonemataceae</taxon>
        <taxon>Tribonema</taxon>
    </lineage>
</organism>
<dbReference type="AlphaFoldDB" id="A0A836CBV9"/>
<feature type="compositionally biased region" description="Acidic residues" evidence="1">
    <location>
        <begin position="61"/>
        <end position="81"/>
    </location>
</feature>
<evidence type="ECO:0000256" key="1">
    <source>
        <dbReference type="SAM" id="MobiDB-lite"/>
    </source>
</evidence>